<keyword evidence="4" id="KW-1185">Reference proteome</keyword>
<organism evidence="2">
    <name type="scientific">Hexamita inflata</name>
    <dbReference type="NCBI Taxonomy" id="28002"/>
    <lineage>
        <taxon>Eukaryota</taxon>
        <taxon>Metamonada</taxon>
        <taxon>Diplomonadida</taxon>
        <taxon>Hexamitidae</taxon>
        <taxon>Hexamitinae</taxon>
        <taxon>Hexamita</taxon>
    </lineage>
</organism>
<evidence type="ECO:0000313" key="4">
    <source>
        <dbReference type="Proteomes" id="UP001642409"/>
    </source>
</evidence>
<dbReference type="EMBL" id="CATOUU010001033">
    <property type="protein sequence ID" value="CAI9968249.1"/>
    <property type="molecule type" value="Genomic_DNA"/>
</dbReference>
<dbReference type="AlphaFoldDB" id="A0AA86QY77"/>
<feature type="signal peptide" evidence="1">
    <location>
        <begin position="1"/>
        <end position="18"/>
    </location>
</feature>
<evidence type="ECO:0000256" key="1">
    <source>
        <dbReference type="SAM" id="SignalP"/>
    </source>
</evidence>
<protein>
    <submittedName>
        <fullName evidence="3">Hypothetical_protein</fullName>
    </submittedName>
</protein>
<dbReference type="Proteomes" id="UP001642409">
    <property type="component" value="Unassembled WGS sequence"/>
</dbReference>
<proteinExistence type="predicted"/>
<keyword evidence="1" id="KW-0732">Signal</keyword>
<gene>
    <name evidence="2" type="ORF">HINF_LOCUS55894</name>
    <name evidence="3" type="ORF">HINF_LOCUS70251</name>
</gene>
<name>A0AA86QY77_9EUKA</name>
<evidence type="ECO:0000313" key="3">
    <source>
        <dbReference type="EMBL" id="CAL6099792.1"/>
    </source>
</evidence>
<sequence length="157" mass="18870">MCFPPLLFLGTIYRFSSGSVLSQLWQKHFICEQLLQRYDVYELKSFQKSSRQRKNVYFSVQVQNWLLCYFYIGVELSFIARRGRCANWQLALFILNMRLQTNQKQIMILKKKKVNLLEQSPRKSLRNIKVHTTFTINLKIVAEWRKYQIQCIICVSF</sequence>
<feature type="chain" id="PRO_5041647613" evidence="1">
    <location>
        <begin position="19"/>
        <end position="157"/>
    </location>
</feature>
<reference evidence="2" key="1">
    <citation type="submission" date="2023-06" db="EMBL/GenBank/DDBJ databases">
        <authorList>
            <person name="Kurt Z."/>
        </authorList>
    </citation>
    <scope>NUCLEOTIDE SEQUENCE</scope>
</reference>
<accession>A0AA86QY77</accession>
<evidence type="ECO:0000313" key="2">
    <source>
        <dbReference type="EMBL" id="CAI9968249.1"/>
    </source>
</evidence>
<dbReference type="EMBL" id="CAXDID020000523">
    <property type="protein sequence ID" value="CAL6099792.1"/>
    <property type="molecule type" value="Genomic_DNA"/>
</dbReference>
<comment type="caution">
    <text evidence="2">The sequence shown here is derived from an EMBL/GenBank/DDBJ whole genome shotgun (WGS) entry which is preliminary data.</text>
</comment>
<reference evidence="3 4" key="2">
    <citation type="submission" date="2024-07" db="EMBL/GenBank/DDBJ databases">
        <authorList>
            <person name="Akdeniz Z."/>
        </authorList>
    </citation>
    <scope>NUCLEOTIDE SEQUENCE [LARGE SCALE GENOMIC DNA]</scope>
</reference>